<reference evidence="7" key="1">
    <citation type="submission" date="2016-10" db="EMBL/GenBank/DDBJ databases">
        <authorList>
            <person name="Varghese N."/>
            <person name="Submissions S."/>
        </authorList>
    </citation>
    <scope>NUCLEOTIDE SEQUENCE [LARGE SCALE GENOMIC DNA]</scope>
    <source>
        <strain evidence="7">KPR-1</strain>
    </source>
</reference>
<dbReference type="GO" id="GO:0006631">
    <property type="term" value="P:fatty acid metabolic process"/>
    <property type="evidence" value="ECO:0007669"/>
    <property type="project" value="TreeGrafter"/>
</dbReference>
<dbReference type="Gene3D" id="3.30.300.30">
    <property type="match status" value="1"/>
</dbReference>
<keyword evidence="7" id="KW-1185">Reference proteome</keyword>
<dbReference type="EMBL" id="FNQV01000020">
    <property type="protein sequence ID" value="SEA75755.1"/>
    <property type="molecule type" value="Genomic_DNA"/>
</dbReference>
<keyword evidence="3" id="KW-0472">Membrane</keyword>
<evidence type="ECO:0000256" key="2">
    <source>
        <dbReference type="ARBA" id="ARBA00022598"/>
    </source>
</evidence>
<evidence type="ECO:0000256" key="3">
    <source>
        <dbReference type="SAM" id="Phobius"/>
    </source>
</evidence>
<dbReference type="OrthoDB" id="9803968at2"/>
<dbReference type="InterPro" id="IPR000873">
    <property type="entry name" value="AMP-dep_synth/lig_dom"/>
</dbReference>
<dbReference type="Pfam" id="PF13193">
    <property type="entry name" value="AMP-binding_C"/>
    <property type="match status" value="1"/>
</dbReference>
<dbReference type="Gene3D" id="3.40.50.12780">
    <property type="entry name" value="N-terminal domain of ligase-like"/>
    <property type="match status" value="1"/>
</dbReference>
<dbReference type="InterPro" id="IPR045851">
    <property type="entry name" value="AMP-bd_C_sf"/>
</dbReference>
<dbReference type="InterPro" id="IPR042099">
    <property type="entry name" value="ANL_N_sf"/>
</dbReference>
<dbReference type="Pfam" id="PF00501">
    <property type="entry name" value="AMP-binding"/>
    <property type="match status" value="1"/>
</dbReference>
<dbReference type="RefSeq" id="WP_092566079.1">
    <property type="nucleotide sequence ID" value="NZ_FNQV01000020.1"/>
</dbReference>
<sequence length="530" mass="58286">MIDGYDFWDGAITGGMKQVCTHGRSVQVFEDAPANFYASLNATSRRSPDAVALVTDRGRSVTFRGLKQRTDRFALELQSLLRPGDRVGLLLDTSVEFAVALYAASRSGIVVVPIPTKHKEPEIEALLTMSGVQMIIAERRFESMKCVNRVGIVRWVEEGKVSLGSGDTDVSRQLRDPVSDRDADCILMYTSGTTARSKGVLLTNRNVGHAIVAYQRILDLGPDDSSIIPIPIYHITGLVALLGLFIHIGGRLFLHRRFDADRVLATVRDESITFIHASPTVFALLLGKSKQYPHLPSLRAFACGAAHMPVTRIQELHAWLPDVQFRTIYGLTETTSPGLIFPGDAAKSAHCGSSGWPIPGLRLSIRDDAGEEVPSGERGEVWLYGTNILRRYDAITTDALTPEGWLNTGDIGYATDDGYVFIVDRSKDMVNRGGEKVWCIDVEEELRRVPGVADAAVVGVPHSIYGEEPAAVITEDGTNPLNEAGIIKVLSERLARYQIPQQIRVVDEIPMTPNLKVDKTAIRELFEPRE</sequence>
<dbReference type="Proteomes" id="UP000199288">
    <property type="component" value="Unassembled WGS sequence"/>
</dbReference>
<dbReference type="SUPFAM" id="SSF56801">
    <property type="entry name" value="Acetyl-CoA synthetase-like"/>
    <property type="match status" value="1"/>
</dbReference>
<feature type="domain" description="AMP-dependent synthetase/ligase" evidence="4">
    <location>
        <begin position="43"/>
        <end position="392"/>
    </location>
</feature>
<keyword evidence="2" id="KW-0436">Ligase</keyword>
<dbReference type="PANTHER" id="PTHR43201">
    <property type="entry name" value="ACYL-COA SYNTHETASE"/>
    <property type="match status" value="1"/>
</dbReference>
<organism evidence="6 7">
    <name type="scientific">Bowdeniella nasicola</name>
    <dbReference type="NCBI Taxonomy" id="208480"/>
    <lineage>
        <taxon>Bacteria</taxon>
        <taxon>Bacillati</taxon>
        <taxon>Actinomycetota</taxon>
        <taxon>Actinomycetes</taxon>
        <taxon>Actinomycetales</taxon>
        <taxon>Actinomycetaceae</taxon>
        <taxon>Bowdeniella</taxon>
    </lineage>
</organism>
<accession>A0A1H4DSK1</accession>
<dbReference type="InterPro" id="IPR025110">
    <property type="entry name" value="AMP-bd_C"/>
</dbReference>
<feature type="transmembrane region" description="Helical" evidence="3">
    <location>
        <begin position="232"/>
        <end position="254"/>
    </location>
</feature>
<dbReference type="PANTHER" id="PTHR43201:SF5">
    <property type="entry name" value="MEDIUM-CHAIN ACYL-COA LIGASE ACSF2, MITOCHONDRIAL"/>
    <property type="match status" value="1"/>
</dbReference>
<comment type="similarity">
    <text evidence="1">Belongs to the ATP-dependent AMP-binding enzyme family.</text>
</comment>
<gene>
    <name evidence="6" type="ORF">SAMN02910418_02337</name>
</gene>
<protein>
    <submittedName>
        <fullName evidence="6">Fatty-acyl-CoA synthase</fullName>
    </submittedName>
</protein>
<evidence type="ECO:0000259" key="5">
    <source>
        <dbReference type="Pfam" id="PF13193"/>
    </source>
</evidence>
<evidence type="ECO:0000256" key="1">
    <source>
        <dbReference type="ARBA" id="ARBA00006432"/>
    </source>
</evidence>
<dbReference type="AlphaFoldDB" id="A0A1H4DSK1"/>
<feature type="domain" description="AMP-binding enzyme C-terminal" evidence="5">
    <location>
        <begin position="442"/>
        <end position="515"/>
    </location>
</feature>
<keyword evidence="3" id="KW-1133">Transmembrane helix</keyword>
<name>A0A1H4DSK1_9ACTO</name>
<evidence type="ECO:0000313" key="6">
    <source>
        <dbReference type="EMBL" id="SEA75755.1"/>
    </source>
</evidence>
<dbReference type="GO" id="GO:0031956">
    <property type="term" value="F:medium-chain fatty acid-CoA ligase activity"/>
    <property type="evidence" value="ECO:0007669"/>
    <property type="project" value="TreeGrafter"/>
</dbReference>
<proteinExistence type="inferred from homology"/>
<evidence type="ECO:0000313" key="7">
    <source>
        <dbReference type="Proteomes" id="UP000199288"/>
    </source>
</evidence>
<evidence type="ECO:0000259" key="4">
    <source>
        <dbReference type="Pfam" id="PF00501"/>
    </source>
</evidence>
<keyword evidence="3" id="KW-0812">Transmembrane</keyword>